<reference evidence="1 2" key="1">
    <citation type="submission" date="2021-05" db="EMBL/GenBank/DDBJ databases">
        <title>Isolation, identification, and the growth promoting effects of Pantoea dispersa strain YSD J2 from the aboveground leaves of Cyperus esculentus L.Var. Sativus.</title>
        <authorList>
            <person name="Wang S."/>
            <person name="Tang X.M."/>
            <person name="Huang Y.N."/>
        </authorList>
    </citation>
    <scope>NUCLEOTIDE SEQUENCE [LARGE SCALE GENOMIC DNA]</scope>
    <source>
        <strain evidence="2">YSD YN2</strain>
    </source>
</reference>
<name>A0ABY6JJ46_9ENTR</name>
<dbReference type="Pfam" id="PF02413">
    <property type="entry name" value="Caudo_TAP"/>
    <property type="match status" value="1"/>
</dbReference>
<gene>
    <name evidence="1" type="ORF">KFZ77_02770</name>
</gene>
<dbReference type="PANTHER" id="PTHR34413:SF2">
    <property type="entry name" value="PROPHAGE TAIL FIBER ASSEMBLY PROTEIN HOMOLOG TFAE-RELATED"/>
    <property type="match status" value="1"/>
</dbReference>
<dbReference type="RefSeq" id="WP_264385374.1">
    <property type="nucleotide sequence ID" value="NZ_CP074352.1"/>
</dbReference>
<protein>
    <submittedName>
        <fullName evidence="1">Tail fiber assembly protein</fullName>
    </submittedName>
</protein>
<dbReference type="EMBL" id="CP074352">
    <property type="protein sequence ID" value="UYU32461.1"/>
    <property type="molecule type" value="Genomic_DNA"/>
</dbReference>
<dbReference type="PANTHER" id="PTHR34413">
    <property type="entry name" value="PROPHAGE TAIL FIBER ASSEMBLY PROTEIN HOMOLOG TFAE-RELATED-RELATED"/>
    <property type="match status" value="1"/>
</dbReference>
<dbReference type="InterPro" id="IPR003458">
    <property type="entry name" value="Phage_T4_Gp38_tail_assem"/>
</dbReference>
<sequence>MVEAKLDGQMIATQAGYITVYNYDEMTLEYLSSCVEYLAVGVGLPAKSCIEFPGDKKDGMVICRKPDDSAWQYLPDYRGQTVYRTETGKPTEITMPGEYPAGTTTAAPSTRFDVWNGSEWVTDSAAQQAAAVKEAEQTKSSLRSYANGFINEQQWPSRLALGRLSEEEKAAFSAWLDYLDALESVETSSAPEISWPAQPVE</sequence>
<dbReference type="InterPro" id="IPR051220">
    <property type="entry name" value="TFA_Chaperone"/>
</dbReference>
<dbReference type="Proteomes" id="UP001156318">
    <property type="component" value="Chromosome"/>
</dbReference>
<evidence type="ECO:0000313" key="2">
    <source>
        <dbReference type="Proteomes" id="UP001156318"/>
    </source>
</evidence>
<organism evidence="1 2">
    <name type="scientific">Siccibacter colletis</name>
    <dbReference type="NCBI Taxonomy" id="1505757"/>
    <lineage>
        <taxon>Bacteria</taxon>
        <taxon>Pseudomonadati</taxon>
        <taxon>Pseudomonadota</taxon>
        <taxon>Gammaproteobacteria</taxon>
        <taxon>Enterobacterales</taxon>
        <taxon>Enterobacteriaceae</taxon>
        <taxon>Siccibacter</taxon>
    </lineage>
</organism>
<proteinExistence type="predicted"/>
<evidence type="ECO:0000313" key="1">
    <source>
        <dbReference type="EMBL" id="UYU32461.1"/>
    </source>
</evidence>
<accession>A0ABY6JJ46</accession>
<keyword evidence="2" id="KW-1185">Reference proteome</keyword>